<evidence type="ECO:0000313" key="8">
    <source>
        <dbReference type="Proteomes" id="UP001610861"/>
    </source>
</evidence>
<dbReference type="PANTHER" id="PTHR11552:SF147">
    <property type="entry name" value="CHOLINE DEHYDROGENASE, MITOCHONDRIAL"/>
    <property type="match status" value="1"/>
</dbReference>
<reference evidence="7 8" key="1">
    <citation type="submission" date="2024-09" db="EMBL/GenBank/DDBJ databases">
        <authorList>
            <person name="Pan X."/>
        </authorList>
    </citation>
    <scope>NUCLEOTIDE SEQUENCE [LARGE SCALE GENOMIC DNA]</scope>
    <source>
        <strain evidence="7 8">B2969</strain>
    </source>
</reference>
<dbReference type="RefSeq" id="WP_396639297.1">
    <property type="nucleotide sequence ID" value="NZ_JBIQWL010000001.1"/>
</dbReference>
<dbReference type="InterPro" id="IPR036188">
    <property type="entry name" value="FAD/NAD-bd_sf"/>
</dbReference>
<evidence type="ECO:0000256" key="4">
    <source>
        <dbReference type="ARBA" id="ARBA00022827"/>
    </source>
</evidence>
<organism evidence="7 8">
    <name type="scientific">Microbacterium alkaliflavum</name>
    <dbReference type="NCBI Taxonomy" id="3248839"/>
    <lineage>
        <taxon>Bacteria</taxon>
        <taxon>Bacillati</taxon>
        <taxon>Actinomycetota</taxon>
        <taxon>Actinomycetes</taxon>
        <taxon>Micrococcales</taxon>
        <taxon>Microbacteriaceae</taxon>
        <taxon>Microbacterium</taxon>
    </lineage>
</organism>
<proteinExistence type="inferred from homology"/>
<gene>
    <name evidence="7" type="ORF">ACH3VR_03175</name>
</gene>
<dbReference type="SUPFAM" id="SSF54373">
    <property type="entry name" value="FAD-linked reductases, C-terminal domain"/>
    <property type="match status" value="1"/>
</dbReference>
<dbReference type="PIRSF" id="PIRSF000137">
    <property type="entry name" value="Alcohol_oxidase"/>
    <property type="match status" value="1"/>
</dbReference>
<evidence type="ECO:0000256" key="1">
    <source>
        <dbReference type="ARBA" id="ARBA00001974"/>
    </source>
</evidence>
<comment type="caution">
    <text evidence="7">The sequence shown here is derived from an EMBL/GenBank/DDBJ whole genome shotgun (WGS) entry which is preliminary data.</text>
</comment>
<dbReference type="PROSITE" id="PS00623">
    <property type="entry name" value="GMC_OXRED_1"/>
    <property type="match status" value="1"/>
</dbReference>
<dbReference type="Proteomes" id="UP001610861">
    <property type="component" value="Unassembled WGS sequence"/>
</dbReference>
<dbReference type="Gene3D" id="3.30.560.10">
    <property type="entry name" value="Glucose Oxidase, domain 3"/>
    <property type="match status" value="1"/>
</dbReference>
<keyword evidence="4 5" id="KW-0274">FAD</keyword>
<evidence type="ECO:0000313" key="7">
    <source>
        <dbReference type="EMBL" id="MFH8249356.1"/>
    </source>
</evidence>
<protein>
    <submittedName>
        <fullName evidence="7">GMC family oxidoreductase</fullName>
    </submittedName>
</protein>
<accession>A0ABW7Q3D5</accession>
<evidence type="ECO:0000256" key="5">
    <source>
        <dbReference type="RuleBase" id="RU003968"/>
    </source>
</evidence>
<name>A0ABW7Q3D5_9MICO</name>
<dbReference type="Gene3D" id="3.50.50.60">
    <property type="entry name" value="FAD/NAD(P)-binding domain"/>
    <property type="match status" value="1"/>
</dbReference>
<evidence type="ECO:0000256" key="3">
    <source>
        <dbReference type="ARBA" id="ARBA00022630"/>
    </source>
</evidence>
<dbReference type="InterPro" id="IPR000172">
    <property type="entry name" value="GMC_OxRdtase_N"/>
</dbReference>
<dbReference type="EMBL" id="JBIQWL010000001">
    <property type="protein sequence ID" value="MFH8249356.1"/>
    <property type="molecule type" value="Genomic_DNA"/>
</dbReference>
<keyword evidence="3 5" id="KW-0285">Flavoprotein</keyword>
<dbReference type="SUPFAM" id="SSF51905">
    <property type="entry name" value="FAD/NAD(P)-binding domain"/>
    <property type="match status" value="1"/>
</dbReference>
<evidence type="ECO:0000256" key="2">
    <source>
        <dbReference type="ARBA" id="ARBA00010790"/>
    </source>
</evidence>
<dbReference type="InterPro" id="IPR007867">
    <property type="entry name" value="GMC_OxRtase_C"/>
</dbReference>
<sequence length="535" mass="56489">MRTETFDFVVVGSGAAGSVLAHRLSEGGRHSVLVIESGSSDRNPLHRVPKGFFFTLRGTRYSHHYPTEPIEGTDTRELWIRGNVVGGSTTVNGLMYLRGSKADYDLLEARTGSPRWGWVGFLAAYRAMEDHALGGSPLRGAGGELPVSIRGADDELTRRVCASAAELGWGFVDDVNAHDAERIGFAPETSRHGVRASAASAFLRPALRRTNVSLVTDTTATRIVLRRGRAVAVHGMQRGAPVEFAARREVIVAAGTVESALLLERSGVGRADVLHGIGVDLAVESPNVGERVIEHHGAANVQVALTKRLGATERLNTVLKQGASGAGYVLSRRGPVSTGFADFAFLSKSDPGLDRPDLMGTISSIAIDPGAPRLEPASHSGISISMWQIRPDTTSSVHATSAHPARPIVRPRYFETDRDRRAAGNALAVARRLLAQTPLAEVSGGEDFPTKAVASDPAAAIDYARRHGSTIYHAVGSCAMGPGDADVVDADLRVRGVDGLRVVDASVLPLHVSGNTAAPVMALAWIAGGMIADSA</sequence>
<dbReference type="Pfam" id="PF00732">
    <property type="entry name" value="GMC_oxred_N"/>
    <property type="match status" value="1"/>
</dbReference>
<comment type="cofactor">
    <cofactor evidence="1">
        <name>FAD</name>
        <dbReference type="ChEBI" id="CHEBI:57692"/>
    </cofactor>
</comment>
<dbReference type="PANTHER" id="PTHR11552">
    <property type="entry name" value="GLUCOSE-METHANOL-CHOLINE GMC OXIDOREDUCTASE"/>
    <property type="match status" value="1"/>
</dbReference>
<dbReference type="InterPro" id="IPR012132">
    <property type="entry name" value="GMC_OxRdtase"/>
</dbReference>
<keyword evidence="8" id="KW-1185">Reference proteome</keyword>
<feature type="domain" description="Glucose-methanol-choline oxidoreductase N-terminal" evidence="6">
    <location>
        <begin position="82"/>
        <end position="105"/>
    </location>
</feature>
<dbReference type="Pfam" id="PF05199">
    <property type="entry name" value="GMC_oxred_C"/>
    <property type="match status" value="1"/>
</dbReference>
<comment type="similarity">
    <text evidence="2 5">Belongs to the GMC oxidoreductase family.</text>
</comment>
<evidence type="ECO:0000259" key="6">
    <source>
        <dbReference type="PROSITE" id="PS00623"/>
    </source>
</evidence>